<organism evidence="2 3">
    <name type="scientific">Riccia fluitans</name>
    <dbReference type="NCBI Taxonomy" id="41844"/>
    <lineage>
        <taxon>Eukaryota</taxon>
        <taxon>Viridiplantae</taxon>
        <taxon>Streptophyta</taxon>
        <taxon>Embryophyta</taxon>
        <taxon>Marchantiophyta</taxon>
        <taxon>Marchantiopsida</taxon>
        <taxon>Marchantiidae</taxon>
        <taxon>Marchantiales</taxon>
        <taxon>Ricciaceae</taxon>
        <taxon>Riccia</taxon>
    </lineage>
</organism>
<dbReference type="Gene3D" id="1.10.287.1490">
    <property type="match status" value="1"/>
</dbReference>
<dbReference type="AlphaFoldDB" id="A0ABD1ZB05"/>
<dbReference type="EMBL" id="JBHFFA010000002">
    <property type="protein sequence ID" value="KAL2644982.1"/>
    <property type="molecule type" value="Genomic_DNA"/>
</dbReference>
<sequence length="123" mass="14327">MSQATLAFTSAGSATVADLSRDLRDLGQVVDALQRSIKNYPNLERELDHMRERNQNLMNREIGIIKELEGLRLEMKELRAQQAEIMRRENDMKEKINDMRKGHKEVNARQDDMKREIMRIAGC</sequence>
<evidence type="ECO:0000313" key="2">
    <source>
        <dbReference type="EMBL" id="KAL2644982.1"/>
    </source>
</evidence>
<comment type="caution">
    <text evidence="2">The sequence shown here is derived from an EMBL/GenBank/DDBJ whole genome shotgun (WGS) entry which is preliminary data.</text>
</comment>
<evidence type="ECO:0000256" key="1">
    <source>
        <dbReference type="SAM" id="Coils"/>
    </source>
</evidence>
<keyword evidence="3" id="KW-1185">Reference proteome</keyword>
<keyword evidence="1" id="KW-0175">Coiled coil</keyword>
<dbReference type="Proteomes" id="UP001605036">
    <property type="component" value="Unassembled WGS sequence"/>
</dbReference>
<gene>
    <name evidence="2" type="ORF">R1flu_012569</name>
</gene>
<feature type="coiled-coil region" evidence="1">
    <location>
        <begin position="16"/>
        <end position="98"/>
    </location>
</feature>
<proteinExistence type="predicted"/>
<protein>
    <submittedName>
        <fullName evidence="2">Uncharacterized protein</fullName>
    </submittedName>
</protein>
<reference evidence="2 3" key="1">
    <citation type="submission" date="2024-09" db="EMBL/GenBank/DDBJ databases">
        <title>Chromosome-scale assembly of Riccia fluitans.</title>
        <authorList>
            <person name="Paukszto L."/>
            <person name="Sawicki J."/>
            <person name="Karawczyk K."/>
            <person name="Piernik-Szablinska J."/>
            <person name="Szczecinska M."/>
            <person name="Mazdziarz M."/>
        </authorList>
    </citation>
    <scope>NUCLEOTIDE SEQUENCE [LARGE SCALE GENOMIC DNA]</scope>
    <source>
        <strain evidence="2">Rf_01</strain>
        <tissue evidence="2">Aerial parts of the thallus</tissue>
    </source>
</reference>
<evidence type="ECO:0000313" key="3">
    <source>
        <dbReference type="Proteomes" id="UP001605036"/>
    </source>
</evidence>
<accession>A0ABD1ZB05</accession>
<name>A0ABD1ZB05_9MARC</name>